<reference evidence="2 3" key="1">
    <citation type="submission" date="2017-12" db="EMBL/GenBank/DDBJ databases">
        <title>The genome sequence of Caulobacter flavus CGMCC1 15093.</title>
        <authorList>
            <person name="Gao J."/>
            <person name="Mao X."/>
            <person name="Sun J."/>
        </authorList>
    </citation>
    <scope>NUCLEOTIDE SEQUENCE [LARGE SCALE GENOMIC DNA]</scope>
    <source>
        <strain evidence="2 3">CGMCC1 15093</strain>
    </source>
</reference>
<evidence type="ECO:0000313" key="1">
    <source>
        <dbReference type="EMBL" id="AYV47420.1"/>
    </source>
</evidence>
<name>A0A2N5CWS1_9CAUL</name>
<dbReference type="AlphaFoldDB" id="A0A2N5CWS1"/>
<dbReference type="RefSeq" id="WP_101712072.1">
    <property type="nucleotide sequence ID" value="NZ_CP026100.1"/>
</dbReference>
<protein>
    <recommendedName>
        <fullName evidence="5">PASTA domain-containing protein</fullName>
    </recommendedName>
</protein>
<reference evidence="1 4" key="2">
    <citation type="submission" date="2018-01" db="EMBL/GenBank/DDBJ databases">
        <title>Complete genome sequence of Caulobacter flavus RHGG3.</title>
        <authorList>
            <person name="Yang E."/>
        </authorList>
    </citation>
    <scope>NUCLEOTIDE SEQUENCE [LARGE SCALE GENOMIC DNA]</scope>
    <source>
        <strain evidence="1 4">RHGG3</strain>
    </source>
</reference>
<dbReference type="Gene3D" id="3.30.10.20">
    <property type="match status" value="1"/>
</dbReference>
<keyword evidence="4" id="KW-1185">Reference proteome</keyword>
<gene>
    <name evidence="1" type="ORF">C1707_14760</name>
    <name evidence="2" type="ORF">CFHF_05755</name>
</gene>
<sequence length="213" mass="21353">MSQDASDLLSESLATPLGEVIAAVGRGVAEAQAALDHASLAATLAMYETDGDEGLEVLRSIGYQPTFYVLPETTCEVQVSMHIGGTGGADGSAGTSGQPAAIGKARTYVTPVDAAFQQRYAFQASGAAKLTFKIVPVPPPAALDDAAPMPEVRGLTGAQAAAAMAARGLTAAFVDAGGQAVTADKAAELTVASQDAPPRALVRATGPVTLGLK</sequence>
<dbReference type="Proteomes" id="UP000234483">
    <property type="component" value="Unassembled WGS sequence"/>
</dbReference>
<dbReference type="KEGG" id="cfh:C1707_14760"/>
<dbReference type="Proteomes" id="UP000281192">
    <property type="component" value="Chromosome"/>
</dbReference>
<evidence type="ECO:0008006" key="5">
    <source>
        <dbReference type="Google" id="ProtNLM"/>
    </source>
</evidence>
<evidence type="ECO:0000313" key="3">
    <source>
        <dbReference type="Proteomes" id="UP000234483"/>
    </source>
</evidence>
<organism evidence="2 3">
    <name type="scientific">Caulobacter flavus</name>
    <dbReference type="NCBI Taxonomy" id="1679497"/>
    <lineage>
        <taxon>Bacteria</taxon>
        <taxon>Pseudomonadati</taxon>
        <taxon>Pseudomonadota</taxon>
        <taxon>Alphaproteobacteria</taxon>
        <taxon>Caulobacterales</taxon>
        <taxon>Caulobacteraceae</taxon>
        <taxon>Caulobacter</taxon>
    </lineage>
</organism>
<dbReference type="EMBL" id="PJRQ01000011">
    <property type="protein sequence ID" value="PLR18263.1"/>
    <property type="molecule type" value="Genomic_DNA"/>
</dbReference>
<dbReference type="EMBL" id="CP026100">
    <property type="protein sequence ID" value="AYV47420.1"/>
    <property type="molecule type" value="Genomic_DNA"/>
</dbReference>
<evidence type="ECO:0000313" key="2">
    <source>
        <dbReference type="EMBL" id="PLR18263.1"/>
    </source>
</evidence>
<dbReference type="OrthoDB" id="6882896at2"/>
<proteinExistence type="predicted"/>
<accession>A0A2N5CWS1</accession>
<evidence type="ECO:0000313" key="4">
    <source>
        <dbReference type="Proteomes" id="UP000281192"/>
    </source>
</evidence>